<keyword evidence="2" id="KW-1185">Reference proteome</keyword>
<name>F6BBZ1_METIK</name>
<dbReference type="GeneID" id="10643353"/>
<dbReference type="KEGG" id="mig:Metig_0516"/>
<protein>
    <submittedName>
        <fullName evidence="1">Uncharacterized protein</fullName>
    </submittedName>
</protein>
<dbReference type="HOGENOM" id="CLU_2911526_0_0_2"/>
<evidence type="ECO:0000313" key="2">
    <source>
        <dbReference type="Proteomes" id="UP000009227"/>
    </source>
</evidence>
<evidence type="ECO:0000313" key="1">
    <source>
        <dbReference type="EMBL" id="AEF96072.1"/>
    </source>
</evidence>
<dbReference type="STRING" id="880724.Metig_0516"/>
<sequence length="61" mass="7194">MKEYKIGDKSVWIAYDGHSKKYKIEVRKGVEVVGEMECSKKQGERIIEFLELLGVEKIWDF</sequence>
<organism evidence="2">
    <name type="scientific">Methanotorris igneus (strain DSM 5666 / JCM 11834 / Kol 5)</name>
    <dbReference type="NCBI Taxonomy" id="880724"/>
    <lineage>
        <taxon>Archaea</taxon>
        <taxon>Methanobacteriati</taxon>
        <taxon>Methanobacteriota</taxon>
        <taxon>Methanomada group</taxon>
        <taxon>Methanococci</taxon>
        <taxon>Methanococcales</taxon>
        <taxon>Methanocaldococcaceae</taxon>
        <taxon>Methanotorris</taxon>
    </lineage>
</organism>
<dbReference type="RefSeq" id="WP_013798680.1">
    <property type="nucleotide sequence ID" value="NC_015562.1"/>
</dbReference>
<dbReference type="EMBL" id="CP002737">
    <property type="protein sequence ID" value="AEF96072.1"/>
    <property type="molecule type" value="Genomic_DNA"/>
</dbReference>
<accession>F6BBZ1</accession>
<dbReference type="AlphaFoldDB" id="F6BBZ1"/>
<gene>
    <name evidence="1" type="ordered locus">Metig_0516</name>
</gene>
<reference evidence="1 2" key="1">
    <citation type="submission" date="2011-05" db="EMBL/GenBank/DDBJ databases">
        <title>Complete sequence of Methanotorris igneus Kol 5.</title>
        <authorList>
            <consortium name="US DOE Joint Genome Institute"/>
            <person name="Lucas S."/>
            <person name="Han J."/>
            <person name="Lapidus A."/>
            <person name="Cheng J.-F."/>
            <person name="Goodwin L."/>
            <person name="Pitluck S."/>
            <person name="Peters L."/>
            <person name="Mikhailova N."/>
            <person name="Chertkov O."/>
            <person name="Han C."/>
            <person name="Tapia R."/>
            <person name="Land M."/>
            <person name="Hauser L."/>
            <person name="Kyrpides N."/>
            <person name="Ivanova N."/>
            <person name="Pagani I."/>
            <person name="Sieprawska-Lupa M."/>
            <person name="Whitman W."/>
            <person name="Woyke T."/>
        </authorList>
    </citation>
    <scope>NUCLEOTIDE SEQUENCE [LARGE SCALE GENOMIC DNA]</scope>
    <source>
        <strain evidence="2">DSM 5666 / JCM 11834 / Kol 5</strain>
    </source>
</reference>
<dbReference type="Proteomes" id="UP000009227">
    <property type="component" value="Chromosome"/>
</dbReference>
<proteinExistence type="predicted"/>